<gene>
    <name evidence="7" type="ORF">ACFQE5_18575</name>
</gene>
<evidence type="ECO:0000256" key="1">
    <source>
        <dbReference type="ARBA" id="ARBA00004776"/>
    </source>
</evidence>
<feature type="domain" description="Galactofuranosyltransferase-2 C-terminal" evidence="6">
    <location>
        <begin position="467"/>
        <end position="644"/>
    </location>
</feature>
<organism evidence="7 8">
    <name type="scientific">Pseudonocardia hispaniensis</name>
    <dbReference type="NCBI Taxonomy" id="904933"/>
    <lineage>
        <taxon>Bacteria</taxon>
        <taxon>Bacillati</taxon>
        <taxon>Actinomycetota</taxon>
        <taxon>Actinomycetes</taxon>
        <taxon>Pseudonocardiales</taxon>
        <taxon>Pseudonocardiaceae</taxon>
        <taxon>Pseudonocardia</taxon>
    </lineage>
</organism>
<evidence type="ECO:0000256" key="3">
    <source>
        <dbReference type="ARBA" id="ARBA00022676"/>
    </source>
</evidence>
<evidence type="ECO:0000256" key="4">
    <source>
        <dbReference type="ARBA" id="ARBA00022679"/>
    </source>
</evidence>
<feature type="domain" description="Galactofuranosyltransferase GlfT2 N-terminal" evidence="5">
    <location>
        <begin position="69"/>
        <end position="182"/>
    </location>
</feature>
<keyword evidence="8" id="KW-1185">Reference proteome</keyword>
<dbReference type="InterPro" id="IPR045699">
    <property type="entry name" value="GlfT2_C"/>
</dbReference>
<dbReference type="PANTHER" id="PTHR43179:SF12">
    <property type="entry name" value="GALACTOFURANOSYLTRANSFERASE GLFT2"/>
    <property type="match status" value="1"/>
</dbReference>
<keyword evidence="3 7" id="KW-0328">Glycosyltransferase</keyword>
<dbReference type="PANTHER" id="PTHR43179">
    <property type="entry name" value="RHAMNOSYLTRANSFERASE WBBL"/>
    <property type="match status" value="1"/>
</dbReference>
<evidence type="ECO:0000256" key="2">
    <source>
        <dbReference type="ARBA" id="ARBA00006739"/>
    </source>
</evidence>
<dbReference type="Pfam" id="PF13641">
    <property type="entry name" value="Glyco_tranf_2_3"/>
    <property type="match status" value="1"/>
</dbReference>
<evidence type="ECO:0000313" key="8">
    <source>
        <dbReference type="Proteomes" id="UP001596302"/>
    </source>
</evidence>
<dbReference type="Pfam" id="PF17994">
    <property type="entry name" value="Glft2_N"/>
    <property type="match status" value="1"/>
</dbReference>
<sequence>MPGSSGTTPTQVHDVMEPAMIDVPARTGAAAPVVPPEPTARLVIQRGLCCGPSALVPEDLYAVVERGMARRERHRVELAPGSHVSTNTYFGRVHATYWQRWTDVTDVEVSMRANGSGRIRVLASDTNKVWRIVAAHDVADAQDSTVRLSAPIDRFLDGGGLWLEFTTETGELAVSDVRWTVPAPSAVRPASVVICTYNRVEDCLNTLQALADDPEPLATVDLIYVVDQGSDPVESRPRFADVAARLGGRLRYVRQPNLGGAGGFTRGLFEVAGAGGEPVDVVFMDDDVLLEPEILIRLTAFANRTTHPMIVGGQMLNLLHPGHLHISAEYADPERLLVGLPMPDALKEAYLLGLDERQLPTVQDRRVDTEYNGWWSCLIPTEIIAAIGYPLPLFFQWDDVEFGYRARAHGFPTVALPGAGVWHADFGWKDWDEWHRYFNIRNGLITAALHTGFSVKRIGRRVGQLLAQYLVGMQYGLSATLLQAVEDFLDGPEILDDGSAAAAARIRTIRASYPETVMHPIAEIDDDFRDLRVVRAANPPGKERLTWLKRAVYHATGRSVHRTGMVPAGDAHWWHVSNFERAVVTDMSEQGIRIRTRDRALALELTKRGTRVLRRLATEGPAVAERYRAAAPRLTSRANWARLYGLAEPPAPRATEP</sequence>
<keyword evidence="4 7" id="KW-0808">Transferase</keyword>
<protein>
    <submittedName>
        <fullName evidence="7">Glycosyltransferase</fullName>
        <ecNumber evidence="7">2.4.-.-</ecNumber>
    </submittedName>
</protein>
<comment type="caution">
    <text evidence="7">The sequence shown here is derived from an EMBL/GenBank/DDBJ whole genome shotgun (WGS) entry which is preliminary data.</text>
</comment>
<proteinExistence type="inferred from homology"/>
<comment type="similarity">
    <text evidence="2">Belongs to the glycosyltransferase 2 family.</text>
</comment>
<accession>A0ABW1J6C6</accession>
<dbReference type="EMBL" id="JBHSQW010000035">
    <property type="protein sequence ID" value="MFC5996214.1"/>
    <property type="molecule type" value="Genomic_DNA"/>
</dbReference>
<dbReference type="Gene3D" id="3.90.550.60">
    <property type="match status" value="1"/>
</dbReference>
<comment type="pathway">
    <text evidence="1">Cell wall biogenesis; cell wall polysaccharide biosynthesis.</text>
</comment>
<evidence type="ECO:0000259" key="5">
    <source>
        <dbReference type="Pfam" id="PF17994"/>
    </source>
</evidence>
<dbReference type="InterPro" id="IPR040492">
    <property type="entry name" value="GlfT2_N"/>
</dbReference>
<evidence type="ECO:0000259" key="6">
    <source>
        <dbReference type="Pfam" id="PF19320"/>
    </source>
</evidence>
<dbReference type="EC" id="2.4.-.-" evidence="7"/>
<dbReference type="InterPro" id="IPR029044">
    <property type="entry name" value="Nucleotide-diphossugar_trans"/>
</dbReference>
<dbReference type="RefSeq" id="WP_379586728.1">
    <property type="nucleotide sequence ID" value="NZ_JBHSQW010000035.1"/>
</dbReference>
<dbReference type="Proteomes" id="UP001596302">
    <property type="component" value="Unassembled WGS sequence"/>
</dbReference>
<dbReference type="Pfam" id="PF19320">
    <property type="entry name" value="GlfT2_domain3"/>
    <property type="match status" value="1"/>
</dbReference>
<name>A0ABW1J6C6_9PSEU</name>
<evidence type="ECO:0000313" key="7">
    <source>
        <dbReference type="EMBL" id="MFC5996214.1"/>
    </source>
</evidence>
<reference evidence="8" key="1">
    <citation type="journal article" date="2019" name="Int. J. Syst. Evol. Microbiol.">
        <title>The Global Catalogue of Microorganisms (GCM) 10K type strain sequencing project: providing services to taxonomists for standard genome sequencing and annotation.</title>
        <authorList>
            <consortium name="The Broad Institute Genomics Platform"/>
            <consortium name="The Broad Institute Genome Sequencing Center for Infectious Disease"/>
            <person name="Wu L."/>
            <person name="Ma J."/>
        </authorList>
    </citation>
    <scope>NUCLEOTIDE SEQUENCE [LARGE SCALE GENOMIC DNA]</scope>
    <source>
        <strain evidence="8">CCM 8391</strain>
    </source>
</reference>
<dbReference type="SUPFAM" id="SSF53448">
    <property type="entry name" value="Nucleotide-diphospho-sugar transferases"/>
    <property type="match status" value="1"/>
</dbReference>
<dbReference type="GO" id="GO:0016757">
    <property type="term" value="F:glycosyltransferase activity"/>
    <property type="evidence" value="ECO:0007669"/>
    <property type="project" value="UniProtKB-KW"/>
</dbReference>